<sequence length="144" mass="16667">MDEIQALRARLELLVQEHGHTDAQHPPPNEELHVTAALRDRMMALPQELFDEIYNLTFTADKQVRHITNALSGRPPHLLHVDRHSRKKFAASYYRNTTFLFPCDILFARWLRALKHVPGTAFAALYIRTPPPRPALRQCKLPET</sequence>
<dbReference type="OrthoDB" id="3650741at2759"/>
<reference evidence="1" key="1">
    <citation type="journal article" date="2020" name="Stud. Mycol.">
        <title>101 Dothideomycetes genomes: a test case for predicting lifestyles and emergence of pathogens.</title>
        <authorList>
            <person name="Haridas S."/>
            <person name="Albert R."/>
            <person name="Binder M."/>
            <person name="Bloem J."/>
            <person name="Labutti K."/>
            <person name="Salamov A."/>
            <person name="Andreopoulos B."/>
            <person name="Baker S."/>
            <person name="Barry K."/>
            <person name="Bills G."/>
            <person name="Bluhm B."/>
            <person name="Cannon C."/>
            <person name="Castanera R."/>
            <person name="Culley D."/>
            <person name="Daum C."/>
            <person name="Ezra D."/>
            <person name="Gonzalez J."/>
            <person name="Henrissat B."/>
            <person name="Kuo A."/>
            <person name="Liang C."/>
            <person name="Lipzen A."/>
            <person name="Lutzoni F."/>
            <person name="Magnuson J."/>
            <person name="Mondo S."/>
            <person name="Nolan M."/>
            <person name="Ohm R."/>
            <person name="Pangilinan J."/>
            <person name="Park H.-J."/>
            <person name="Ramirez L."/>
            <person name="Alfaro M."/>
            <person name="Sun H."/>
            <person name="Tritt A."/>
            <person name="Yoshinaga Y."/>
            <person name="Zwiers L.-H."/>
            <person name="Turgeon B."/>
            <person name="Goodwin S."/>
            <person name="Spatafora J."/>
            <person name="Crous P."/>
            <person name="Grigoriev I."/>
        </authorList>
    </citation>
    <scope>NUCLEOTIDE SEQUENCE</scope>
    <source>
        <strain evidence="1">SCOH1-5</strain>
    </source>
</reference>
<accession>A0A6A6FU03</accession>
<name>A0A6A6FU03_9PEZI</name>
<dbReference type="Proteomes" id="UP000799539">
    <property type="component" value="Unassembled WGS sequence"/>
</dbReference>
<proteinExistence type="predicted"/>
<gene>
    <name evidence="1" type="ORF">CERZMDRAFT_93040</name>
</gene>
<evidence type="ECO:0008006" key="3">
    <source>
        <dbReference type="Google" id="ProtNLM"/>
    </source>
</evidence>
<dbReference type="AlphaFoldDB" id="A0A6A6FU03"/>
<keyword evidence="2" id="KW-1185">Reference proteome</keyword>
<evidence type="ECO:0000313" key="2">
    <source>
        <dbReference type="Proteomes" id="UP000799539"/>
    </source>
</evidence>
<dbReference type="EMBL" id="ML992663">
    <property type="protein sequence ID" value="KAF2216975.1"/>
    <property type="molecule type" value="Genomic_DNA"/>
</dbReference>
<evidence type="ECO:0000313" key="1">
    <source>
        <dbReference type="EMBL" id="KAF2216975.1"/>
    </source>
</evidence>
<protein>
    <recommendedName>
        <fullName evidence="3">F-box domain-containing protein</fullName>
    </recommendedName>
</protein>
<organism evidence="1 2">
    <name type="scientific">Cercospora zeae-maydis SCOH1-5</name>
    <dbReference type="NCBI Taxonomy" id="717836"/>
    <lineage>
        <taxon>Eukaryota</taxon>
        <taxon>Fungi</taxon>
        <taxon>Dikarya</taxon>
        <taxon>Ascomycota</taxon>
        <taxon>Pezizomycotina</taxon>
        <taxon>Dothideomycetes</taxon>
        <taxon>Dothideomycetidae</taxon>
        <taxon>Mycosphaerellales</taxon>
        <taxon>Mycosphaerellaceae</taxon>
        <taxon>Cercospora</taxon>
    </lineage>
</organism>